<dbReference type="SUPFAM" id="SSF53335">
    <property type="entry name" value="S-adenosyl-L-methionine-dependent methyltransferases"/>
    <property type="match status" value="1"/>
</dbReference>
<dbReference type="EMBL" id="PGGS01004539">
    <property type="protein sequence ID" value="PNG99007.1"/>
    <property type="molecule type" value="Genomic_DNA"/>
</dbReference>
<evidence type="ECO:0000256" key="1">
    <source>
        <dbReference type="ARBA" id="ARBA00022490"/>
    </source>
</evidence>
<comment type="caution">
    <text evidence="5">The sequence shown here is derived from an EMBL/GenBank/DDBJ whole genome shotgun (WGS) entry which is preliminary data.</text>
</comment>
<evidence type="ECO:0000256" key="2">
    <source>
        <dbReference type="ARBA" id="ARBA00022603"/>
    </source>
</evidence>
<feature type="region of interest" description="Disordered" evidence="3">
    <location>
        <begin position="48"/>
        <end position="134"/>
    </location>
</feature>
<gene>
    <name evidence="5" type="ORF">TSOC_015223</name>
</gene>
<dbReference type="GO" id="GO:0008175">
    <property type="term" value="F:tRNA methyltransferase activity"/>
    <property type="evidence" value="ECO:0007669"/>
    <property type="project" value="TreeGrafter"/>
</dbReference>
<dbReference type="Proteomes" id="UP000236333">
    <property type="component" value="Unassembled WGS sequence"/>
</dbReference>
<dbReference type="InterPro" id="IPR030382">
    <property type="entry name" value="MeTrfase_TRM5/TYW2"/>
</dbReference>
<evidence type="ECO:0000259" key="4">
    <source>
        <dbReference type="PROSITE" id="PS51684"/>
    </source>
</evidence>
<evidence type="ECO:0000256" key="3">
    <source>
        <dbReference type="SAM" id="MobiDB-lite"/>
    </source>
</evidence>
<reference evidence="5 6" key="1">
    <citation type="journal article" date="2017" name="Mol. Biol. Evol.">
        <title>The 4-celled Tetrabaena socialis nuclear genome reveals the essential components for genetic control of cell number at the origin of multicellularity in the volvocine lineage.</title>
        <authorList>
            <person name="Featherston J."/>
            <person name="Arakaki Y."/>
            <person name="Hanschen E.R."/>
            <person name="Ferris P.J."/>
            <person name="Michod R.E."/>
            <person name="Olson B.J.S.C."/>
            <person name="Nozaki H."/>
            <person name="Durand P.M."/>
        </authorList>
    </citation>
    <scope>NUCLEOTIDE SEQUENCE [LARGE SCALE GENOMIC DNA]</scope>
    <source>
        <strain evidence="5 6">NIES-571</strain>
    </source>
</reference>
<keyword evidence="5" id="KW-0808">Transferase</keyword>
<proteinExistence type="predicted"/>
<organism evidence="5 6">
    <name type="scientific">Tetrabaena socialis</name>
    <dbReference type="NCBI Taxonomy" id="47790"/>
    <lineage>
        <taxon>Eukaryota</taxon>
        <taxon>Viridiplantae</taxon>
        <taxon>Chlorophyta</taxon>
        <taxon>core chlorophytes</taxon>
        <taxon>Chlorophyceae</taxon>
        <taxon>CS clade</taxon>
        <taxon>Chlamydomonadales</taxon>
        <taxon>Tetrabaenaceae</taxon>
        <taxon>Tetrabaena</taxon>
    </lineage>
</organism>
<feature type="compositionally biased region" description="Low complexity" evidence="3">
    <location>
        <begin position="98"/>
        <end position="110"/>
    </location>
</feature>
<sequence length="210" mass="22163">VYANDLNPRSAHYMAVNVRLNRLGSAVRVFNMDGRAFLRMLCDAPGSPAGELRQQQLQQQQEQQQRQEQQQQQDKACAAAAPKCAPPAPSGDVQQPTAAGAAADGPDSSGRPAAKRQRTRERPVGGAAPAAPPAAPLPPIPAGFAPPVGGLLFHHVVMNLPASGIEFLDAFNGAFDPATWAERPLPMVHCYTFKRAAETEAGAGGGWVGR</sequence>
<protein>
    <submittedName>
        <fullName evidence="5">tRNA (Guanine(37)-N1)-methyltransferase</fullName>
    </submittedName>
</protein>
<dbReference type="PANTHER" id="PTHR23245:SF36">
    <property type="entry name" value="TRNA (GUANINE(37)-N1)-METHYLTRANSFERASE"/>
    <property type="match status" value="1"/>
</dbReference>
<dbReference type="PANTHER" id="PTHR23245">
    <property type="entry name" value="TRNA METHYLTRANSFERASE"/>
    <property type="match status" value="1"/>
</dbReference>
<feature type="non-terminal residue" evidence="5">
    <location>
        <position position="1"/>
    </location>
</feature>
<dbReference type="GO" id="GO:0002939">
    <property type="term" value="P:tRNA N1-guanine methylation"/>
    <property type="evidence" value="ECO:0007669"/>
    <property type="project" value="TreeGrafter"/>
</dbReference>
<dbReference type="PROSITE" id="PS51684">
    <property type="entry name" value="SAM_MT_TRM5_TYW2"/>
    <property type="match status" value="1"/>
</dbReference>
<evidence type="ECO:0000313" key="5">
    <source>
        <dbReference type="EMBL" id="PNG99007.1"/>
    </source>
</evidence>
<dbReference type="InterPro" id="IPR029063">
    <property type="entry name" value="SAM-dependent_MTases_sf"/>
</dbReference>
<keyword evidence="2 5" id="KW-0489">Methyltransferase</keyword>
<feature type="compositionally biased region" description="Low complexity" evidence="3">
    <location>
        <begin position="52"/>
        <end position="83"/>
    </location>
</feature>
<dbReference type="OrthoDB" id="408788at2759"/>
<dbReference type="AlphaFoldDB" id="A0A2J7ZFG6"/>
<feature type="domain" description="SAM-dependent methyltransferase TRM5/TYW2-type" evidence="4">
    <location>
        <begin position="1"/>
        <end position="210"/>
    </location>
</feature>
<dbReference type="Gene3D" id="3.40.50.150">
    <property type="entry name" value="Vaccinia Virus protein VP39"/>
    <property type="match status" value="1"/>
</dbReference>
<name>A0A2J7ZFG6_9CHLO</name>
<keyword evidence="1" id="KW-0963">Cytoplasm</keyword>
<dbReference type="GO" id="GO:0005737">
    <property type="term" value="C:cytoplasm"/>
    <property type="evidence" value="ECO:0007669"/>
    <property type="project" value="TreeGrafter"/>
</dbReference>
<feature type="non-terminal residue" evidence="5">
    <location>
        <position position="210"/>
    </location>
</feature>
<evidence type="ECO:0000313" key="6">
    <source>
        <dbReference type="Proteomes" id="UP000236333"/>
    </source>
</evidence>
<keyword evidence="6" id="KW-1185">Reference proteome</keyword>
<accession>A0A2J7ZFG6</accession>